<dbReference type="NCBIfam" id="TIGR02494">
    <property type="entry name" value="PFLE_PFLC"/>
    <property type="match status" value="1"/>
</dbReference>
<evidence type="ECO:0000256" key="7">
    <source>
        <dbReference type="ARBA" id="ARBA00023004"/>
    </source>
</evidence>
<keyword evidence="3" id="KW-0004">4Fe-4S</keyword>
<dbReference type="EMBL" id="WHZU01000003">
    <property type="protein sequence ID" value="NEH10949.1"/>
    <property type="molecule type" value="Genomic_DNA"/>
</dbReference>
<keyword evidence="12" id="KW-1185">Reference proteome</keyword>
<comment type="similarity">
    <text evidence="2">Belongs to the organic radical-activating enzymes family.</text>
</comment>
<gene>
    <name evidence="11" type="ORF">GFD18_02385</name>
</gene>
<dbReference type="PANTHER" id="PTHR30352">
    <property type="entry name" value="PYRUVATE FORMATE-LYASE-ACTIVATING ENZYME"/>
    <property type="match status" value="1"/>
</dbReference>
<dbReference type="SUPFAM" id="SSF102114">
    <property type="entry name" value="Radical SAM enzymes"/>
    <property type="match status" value="1"/>
</dbReference>
<dbReference type="InterPro" id="IPR007197">
    <property type="entry name" value="rSAM"/>
</dbReference>
<evidence type="ECO:0000256" key="4">
    <source>
        <dbReference type="ARBA" id="ARBA00022691"/>
    </source>
</evidence>
<comment type="cofactor">
    <cofactor evidence="1">
        <name>[4Fe-4S] cluster</name>
        <dbReference type="ChEBI" id="CHEBI:49883"/>
    </cofactor>
</comment>
<dbReference type="PROSITE" id="PS01087">
    <property type="entry name" value="RADICAL_ACTIVATING"/>
    <property type="match status" value="1"/>
</dbReference>
<keyword evidence="7" id="KW-0408">Iron</keyword>
<keyword evidence="4" id="KW-0949">S-adenosyl-L-methionine</keyword>
<name>A0ABX0C704_9BIFI</name>
<evidence type="ECO:0000313" key="12">
    <source>
        <dbReference type="Proteomes" id="UP000475155"/>
    </source>
</evidence>
<comment type="caution">
    <text evidence="11">The sequence shown here is derived from an EMBL/GenBank/DDBJ whole genome shotgun (WGS) entry which is preliminary data.</text>
</comment>
<evidence type="ECO:0000256" key="3">
    <source>
        <dbReference type="ARBA" id="ARBA00022485"/>
    </source>
</evidence>
<dbReference type="SFLD" id="SFLDS00029">
    <property type="entry name" value="Radical_SAM"/>
    <property type="match status" value="1"/>
</dbReference>
<dbReference type="InterPro" id="IPR001989">
    <property type="entry name" value="Radical_activat_CS"/>
</dbReference>
<dbReference type="PROSITE" id="PS51918">
    <property type="entry name" value="RADICAL_SAM"/>
    <property type="match status" value="1"/>
</dbReference>
<accession>A0ABX0C704</accession>
<feature type="compositionally biased region" description="Low complexity" evidence="9">
    <location>
        <begin position="14"/>
        <end position="31"/>
    </location>
</feature>
<evidence type="ECO:0000256" key="9">
    <source>
        <dbReference type="SAM" id="MobiDB-lite"/>
    </source>
</evidence>
<dbReference type="Proteomes" id="UP000475155">
    <property type="component" value="Unassembled WGS sequence"/>
</dbReference>
<evidence type="ECO:0000256" key="5">
    <source>
        <dbReference type="ARBA" id="ARBA00022723"/>
    </source>
</evidence>
<keyword evidence="8" id="KW-0411">Iron-sulfur</keyword>
<evidence type="ECO:0000256" key="2">
    <source>
        <dbReference type="ARBA" id="ARBA00009777"/>
    </source>
</evidence>
<dbReference type="SFLD" id="SFLDG01066">
    <property type="entry name" value="organic_radical-activating_enz"/>
    <property type="match status" value="1"/>
</dbReference>
<dbReference type="InterPro" id="IPR058240">
    <property type="entry name" value="rSAM_sf"/>
</dbReference>
<dbReference type="InterPro" id="IPR034457">
    <property type="entry name" value="Organic_radical-activating"/>
</dbReference>
<dbReference type="CDD" id="cd01335">
    <property type="entry name" value="Radical_SAM"/>
    <property type="match status" value="1"/>
</dbReference>
<evidence type="ECO:0000259" key="10">
    <source>
        <dbReference type="PROSITE" id="PS51918"/>
    </source>
</evidence>
<dbReference type="Gene3D" id="3.20.20.70">
    <property type="entry name" value="Aldolase class I"/>
    <property type="match status" value="1"/>
</dbReference>
<evidence type="ECO:0000256" key="1">
    <source>
        <dbReference type="ARBA" id="ARBA00001966"/>
    </source>
</evidence>
<proteinExistence type="inferred from homology"/>
<dbReference type="InterPro" id="IPR012839">
    <property type="entry name" value="Organic_radical_activase"/>
</dbReference>
<organism evidence="11 12">
    <name type="scientific">Bifidobacterium saimiriisciurei</name>
    <dbReference type="NCBI Taxonomy" id="2661627"/>
    <lineage>
        <taxon>Bacteria</taxon>
        <taxon>Bacillati</taxon>
        <taxon>Actinomycetota</taxon>
        <taxon>Actinomycetes</taxon>
        <taxon>Bifidobacteriales</taxon>
        <taxon>Bifidobacteriaceae</taxon>
        <taxon>Bifidobacterium</taxon>
    </lineage>
</organism>
<keyword evidence="5" id="KW-0479">Metal-binding</keyword>
<feature type="domain" description="Radical SAM core" evidence="10">
    <location>
        <begin position="51"/>
        <end position="285"/>
    </location>
</feature>
<dbReference type="PANTHER" id="PTHR30352:SF4">
    <property type="entry name" value="PYRUVATE FORMATE-LYASE 2-ACTIVATING ENZYME"/>
    <property type="match status" value="1"/>
</dbReference>
<protein>
    <submittedName>
        <fullName evidence="11">Glycyl-radical enzyme activating protein</fullName>
    </submittedName>
</protein>
<dbReference type="PIRSF" id="PIRSF000371">
    <property type="entry name" value="PFL_act_enz"/>
    <property type="match status" value="1"/>
</dbReference>
<evidence type="ECO:0000313" key="11">
    <source>
        <dbReference type="EMBL" id="NEH10949.1"/>
    </source>
</evidence>
<dbReference type="InterPro" id="IPR013785">
    <property type="entry name" value="Aldolase_TIM"/>
</dbReference>
<keyword evidence="6" id="KW-0560">Oxidoreductase</keyword>
<dbReference type="Pfam" id="PF04055">
    <property type="entry name" value="Radical_SAM"/>
    <property type="match status" value="1"/>
</dbReference>
<reference evidence="11 12" key="1">
    <citation type="submission" date="2019-10" db="EMBL/GenBank/DDBJ databases">
        <title>Bifidobacterium from non-human primates.</title>
        <authorList>
            <person name="Modesto M."/>
        </authorList>
    </citation>
    <scope>NUCLEOTIDE SEQUENCE [LARGE SCALE GENOMIC DNA]</scope>
    <source>
        <strain evidence="11 12">SMA1</strain>
    </source>
</reference>
<feature type="region of interest" description="Disordered" evidence="9">
    <location>
        <begin position="1"/>
        <end position="35"/>
    </location>
</feature>
<sequence>MTAPQTTFTRPIVPTARRTPAASPSPRAFRPSTDEKPATGLIFNIQKFSTNDGPGIRTTVFFKGCPLHCPWCANPESINPRIETLTDPSTGKTTTEGRHYTIDEVADICEQDRDFYEESGGGVTLSGGEALMQHRFSIPLLRELKRRGIATAMETTGHVAPPIFNKALEELDYLLIDVKHHDREAHKRWVGGYNDLPLKNLASAVERGMEICVRIPVIPGVNNTLEDARAFSILLRSMQIGAVQLLPFHQFGERKYEMLGRSYAMAGVPALHEEDLADYRQIFLDNGIHAYF</sequence>
<evidence type="ECO:0000256" key="6">
    <source>
        <dbReference type="ARBA" id="ARBA00023002"/>
    </source>
</evidence>
<evidence type="ECO:0000256" key="8">
    <source>
        <dbReference type="ARBA" id="ARBA00023014"/>
    </source>
</evidence>